<keyword evidence="3" id="KW-1185">Reference proteome</keyword>
<evidence type="ECO:0000313" key="2">
    <source>
        <dbReference type="EMBL" id="KAJ7687113.1"/>
    </source>
</evidence>
<dbReference type="AlphaFoldDB" id="A0AAD7DAM2"/>
<organism evidence="2 3">
    <name type="scientific">Mycena rosella</name>
    <name type="common">Pink bonnet</name>
    <name type="synonym">Agaricus rosellus</name>
    <dbReference type="NCBI Taxonomy" id="1033263"/>
    <lineage>
        <taxon>Eukaryota</taxon>
        <taxon>Fungi</taxon>
        <taxon>Dikarya</taxon>
        <taxon>Basidiomycota</taxon>
        <taxon>Agaricomycotina</taxon>
        <taxon>Agaricomycetes</taxon>
        <taxon>Agaricomycetidae</taxon>
        <taxon>Agaricales</taxon>
        <taxon>Marasmiineae</taxon>
        <taxon>Mycenaceae</taxon>
        <taxon>Mycena</taxon>
    </lineage>
</organism>
<proteinExistence type="predicted"/>
<accession>A0AAD7DAM2</accession>
<evidence type="ECO:0000313" key="3">
    <source>
        <dbReference type="Proteomes" id="UP001221757"/>
    </source>
</evidence>
<feature type="region of interest" description="Disordered" evidence="1">
    <location>
        <begin position="265"/>
        <end position="287"/>
    </location>
</feature>
<protein>
    <submittedName>
        <fullName evidence="2">Uncharacterized protein</fullName>
    </submittedName>
</protein>
<evidence type="ECO:0000256" key="1">
    <source>
        <dbReference type="SAM" id="MobiDB-lite"/>
    </source>
</evidence>
<reference evidence="2" key="1">
    <citation type="submission" date="2023-03" db="EMBL/GenBank/DDBJ databases">
        <title>Massive genome expansion in bonnet fungi (Mycena s.s.) driven by repeated elements and novel gene families across ecological guilds.</title>
        <authorList>
            <consortium name="Lawrence Berkeley National Laboratory"/>
            <person name="Harder C.B."/>
            <person name="Miyauchi S."/>
            <person name="Viragh M."/>
            <person name="Kuo A."/>
            <person name="Thoen E."/>
            <person name="Andreopoulos B."/>
            <person name="Lu D."/>
            <person name="Skrede I."/>
            <person name="Drula E."/>
            <person name="Henrissat B."/>
            <person name="Morin E."/>
            <person name="Kohler A."/>
            <person name="Barry K."/>
            <person name="LaButti K."/>
            <person name="Morin E."/>
            <person name="Salamov A."/>
            <person name="Lipzen A."/>
            <person name="Mereny Z."/>
            <person name="Hegedus B."/>
            <person name="Baldrian P."/>
            <person name="Stursova M."/>
            <person name="Weitz H."/>
            <person name="Taylor A."/>
            <person name="Grigoriev I.V."/>
            <person name="Nagy L.G."/>
            <person name="Martin F."/>
            <person name="Kauserud H."/>
        </authorList>
    </citation>
    <scope>NUCLEOTIDE SEQUENCE</scope>
    <source>
        <strain evidence="2">CBHHK067</strain>
    </source>
</reference>
<dbReference type="Proteomes" id="UP001221757">
    <property type="component" value="Unassembled WGS sequence"/>
</dbReference>
<dbReference type="EMBL" id="JARKIE010000090">
    <property type="protein sequence ID" value="KAJ7687113.1"/>
    <property type="molecule type" value="Genomic_DNA"/>
</dbReference>
<comment type="caution">
    <text evidence="2">The sequence shown here is derived from an EMBL/GenBank/DDBJ whole genome shotgun (WGS) entry which is preliminary data.</text>
</comment>
<name>A0AAD7DAM2_MYCRO</name>
<gene>
    <name evidence="2" type="ORF">B0H17DRAFT_1203782</name>
</gene>
<sequence length="313" mass="33718">MADAGSPSFAPSISFPDLVSHNPAEATCARVLDTLTAAINKYPPHRNQGLRAETRAPSAEEFLELVLLQLEPSLTAFLRDTNKHWPTCACVADFRRYPPGLKQASAPLAIAPHEHLPAVLACILIIVNPLHTAEHERVPRMHVPEPPLSARPASFAQEASLLAADVNERLTASSASSAAEPEAATFLRRSLSQLGLQMADASVMQGHGERRAALDAQLAGVLRGLTRNPGVIALVEVWGGWNRRAASVRLFLSPLFAMLMARDSAPPPVDTPPSSRAPPTIHGPRDRRVHLPSGLRVLHTPPYARPAFSARLT</sequence>